<evidence type="ECO:0000256" key="1">
    <source>
        <dbReference type="SAM" id="MobiDB-lite"/>
    </source>
</evidence>
<feature type="region of interest" description="Disordered" evidence="1">
    <location>
        <begin position="11"/>
        <end position="37"/>
    </location>
</feature>
<accession>A0A9P7JM78</accession>
<name>A0A9P7JM78_9AGAM</name>
<reference evidence="2" key="1">
    <citation type="journal article" date="2020" name="New Phytol.">
        <title>Comparative genomics reveals dynamic genome evolution in host specialist ectomycorrhizal fungi.</title>
        <authorList>
            <person name="Lofgren L.A."/>
            <person name="Nguyen N.H."/>
            <person name="Vilgalys R."/>
            <person name="Ruytinx J."/>
            <person name="Liao H.L."/>
            <person name="Branco S."/>
            <person name="Kuo A."/>
            <person name="LaButti K."/>
            <person name="Lipzen A."/>
            <person name="Andreopoulos W."/>
            <person name="Pangilinan J."/>
            <person name="Riley R."/>
            <person name="Hundley H."/>
            <person name="Na H."/>
            <person name="Barry K."/>
            <person name="Grigoriev I.V."/>
            <person name="Stajich J.E."/>
            <person name="Kennedy P.G."/>
        </authorList>
    </citation>
    <scope>NUCLEOTIDE SEQUENCE</scope>
    <source>
        <strain evidence="2">FC423</strain>
    </source>
</reference>
<dbReference type="EMBL" id="JABBWM010000117">
    <property type="protein sequence ID" value="KAG2088852.1"/>
    <property type="molecule type" value="Genomic_DNA"/>
</dbReference>
<gene>
    <name evidence="2" type="ORF">F5147DRAFT_780859</name>
</gene>
<proteinExistence type="predicted"/>
<organism evidence="2 3">
    <name type="scientific">Suillus discolor</name>
    <dbReference type="NCBI Taxonomy" id="1912936"/>
    <lineage>
        <taxon>Eukaryota</taxon>
        <taxon>Fungi</taxon>
        <taxon>Dikarya</taxon>
        <taxon>Basidiomycota</taxon>
        <taxon>Agaricomycotina</taxon>
        <taxon>Agaricomycetes</taxon>
        <taxon>Agaricomycetidae</taxon>
        <taxon>Boletales</taxon>
        <taxon>Suillineae</taxon>
        <taxon>Suillaceae</taxon>
        <taxon>Suillus</taxon>
    </lineage>
</organism>
<evidence type="ECO:0000313" key="3">
    <source>
        <dbReference type="Proteomes" id="UP000823399"/>
    </source>
</evidence>
<comment type="caution">
    <text evidence="2">The sequence shown here is derived from an EMBL/GenBank/DDBJ whole genome shotgun (WGS) entry which is preliminary data.</text>
</comment>
<dbReference type="Proteomes" id="UP000823399">
    <property type="component" value="Unassembled WGS sequence"/>
</dbReference>
<feature type="compositionally biased region" description="Pro residues" evidence="1">
    <location>
        <begin position="102"/>
        <end position="112"/>
    </location>
</feature>
<dbReference type="RefSeq" id="XP_041285700.1">
    <property type="nucleotide sequence ID" value="XM_041442531.1"/>
</dbReference>
<dbReference type="GeneID" id="64704790"/>
<evidence type="ECO:0000313" key="2">
    <source>
        <dbReference type="EMBL" id="KAG2088852.1"/>
    </source>
</evidence>
<sequence>MLPPAIQDFLDMSSDPDLDGYQADTSIDTYDSNDTRSSTPVMTLSDDLLCNPACWPSSHALRIRARLVSLMELPQVSHVATTAPPAPKNDPSSVTEPESKPENPPPVLPPPKNDQSSVTEPESEPKNPPPVLPPPKNDPSSVTEPENDVEEPQIKTPIKSTITIPKKRGFFDTPSPPGPDSLYWKYVSQEEDAKWYDRSHTDNSFLTVHRIKQELKDLS</sequence>
<feature type="compositionally biased region" description="Polar residues" evidence="1">
    <location>
        <begin position="23"/>
        <end position="37"/>
    </location>
</feature>
<protein>
    <submittedName>
        <fullName evidence="2">Uncharacterized protein</fullName>
    </submittedName>
</protein>
<dbReference type="OrthoDB" id="2685541at2759"/>
<feature type="compositionally biased region" description="Pro residues" evidence="1">
    <location>
        <begin position="126"/>
        <end position="137"/>
    </location>
</feature>
<keyword evidence="3" id="KW-1185">Reference proteome</keyword>
<feature type="compositionally biased region" description="Low complexity" evidence="1">
    <location>
        <begin position="154"/>
        <end position="164"/>
    </location>
</feature>
<feature type="region of interest" description="Disordered" evidence="1">
    <location>
        <begin position="79"/>
        <end position="178"/>
    </location>
</feature>
<dbReference type="AlphaFoldDB" id="A0A9P7JM78"/>